<keyword evidence="10" id="KW-1185">Reference proteome</keyword>
<dbReference type="EMBL" id="JBBPBK010000009">
    <property type="protein sequence ID" value="KAK9278662.1"/>
    <property type="molecule type" value="Genomic_DNA"/>
</dbReference>
<dbReference type="PANTHER" id="PTHR46144">
    <property type="entry name" value="ZINC FINGER PROTEIN 385B-LIKE"/>
    <property type="match status" value="1"/>
</dbReference>
<accession>A0AAP0WT75</accession>
<dbReference type="InterPro" id="IPR003604">
    <property type="entry name" value="Matrin/U1-like-C_Znf_C2H2"/>
</dbReference>
<dbReference type="Proteomes" id="UP001415857">
    <property type="component" value="Unassembled WGS sequence"/>
</dbReference>
<keyword evidence="5" id="KW-0862">Zinc</keyword>
<reference evidence="9 10" key="1">
    <citation type="journal article" date="2024" name="Plant J.">
        <title>Genome sequences and population genomics reveal climatic adaptation and genomic divergence between two closely related sweetgum species.</title>
        <authorList>
            <person name="Xu W.Q."/>
            <person name="Ren C.Q."/>
            <person name="Zhang X.Y."/>
            <person name="Comes H.P."/>
            <person name="Liu X.H."/>
            <person name="Li Y.G."/>
            <person name="Kettle C.J."/>
            <person name="Jalonen R."/>
            <person name="Gaisberger H."/>
            <person name="Ma Y.Z."/>
            <person name="Qiu Y.X."/>
        </authorList>
    </citation>
    <scope>NUCLEOTIDE SEQUENCE [LARGE SCALE GENOMIC DNA]</scope>
    <source>
        <strain evidence="9">Hangzhou</strain>
    </source>
</reference>
<keyword evidence="4" id="KW-0863">Zinc-finger</keyword>
<keyword evidence="6" id="KW-0539">Nucleus</keyword>
<feature type="domain" description="C2H2-type" evidence="7">
    <location>
        <begin position="128"/>
        <end position="152"/>
    </location>
</feature>
<evidence type="ECO:0000313" key="10">
    <source>
        <dbReference type="Proteomes" id="UP001415857"/>
    </source>
</evidence>
<evidence type="ECO:0000259" key="7">
    <source>
        <dbReference type="SMART" id="SM00355"/>
    </source>
</evidence>
<evidence type="ECO:0000256" key="3">
    <source>
        <dbReference type="ARBA" id="ARBA00022737"/>
    </source>
</evidence>
<dbReference type="GO" id="GO:0003676">
    <property type="term" value="F:nucleic acid binding"/>
    <property type="evidence" value="ECO:0007669"/>
    <property type="project" value="InterPro"/>
</dbReference>
<comment type="subcellular location">
    <subcellularLocation>
        <location evidence="1">Nucleus</location>
    </subcellularLocation>
</comment>
<name>A0AAP0WT75_LIQFO</name>
<comment type="caution">
    <text evidence="9">The sequence shown here is derived from an EMBL/GenBank/DDBJ whole genome shotgun (WGS) entry which is preliminary data.</text>
</comment>
<sequence>MQNPNPNPNLNLNLLFPQPVLPSELSSQSVIHPPGTDPYALASAYSSIHGGFAGQTSHGENPNAVPQGWVVNQANPTGYTAAINSSNEKSMVSTSLSSLWNHNNWLSLSVANGYTNRLPKQTKVIRPICCEVCNIDCNSKDVFEKHISGKKHKRKLEIYNNPTSTILGAFGVATGEVLETKRQKLMAGGAGVDSVRVCTICNVVCNSQVVFDTHLAGKKHAAQVNYNIN</sequence>
<keyword evidence="2" id="KW-0479">Metal-binding</keyword>
<evidence type="ECO:0000313" key="9">
    <source>
        <dbReference type="EMBL" id="KAK9278662.1"/>
    </source>
</evidence>
<feature type="domain" description="U1-type" evidence="8">
    <location>
        <begin position="125"/>
        <end position="159"/>
    </location>
</feature>
<dbReference type="InterPro" id="IPR036236">
    <property type="entry name" value="Znf_C2H2_sf"/>
</dbReference>
<evidence type="ECO:0000256" key="5">
    <source>
        <dbReference type="ARBA" id="ARBA00022833"/>
    </source>
</evidence>
<feature type="domain" description="U1-type" evidence="8">
    <location>
        <begin position="193"/>
        <end position="227"/>
    </location>
</feature>
<dbReference type="SUPFAM" id="SSF57667">
    <property type="entry name" value="beta-beta-alpha zinc fingers"/>
    <property type="match status" value="2"/>
</dbReference>
<dbReference type="InterPro" id="IPR051868">
    <property type="entry name" value="ZN346_ZMAT4"/>
</dbReference>
<evidence type="ECO:0000259" key="8">
    <source>
        <dbReference type="SMART" id="SM00451"/>
    </source>
</evidence>
<dbReference type="Gene3D" id="3.30.160.60">
    <property type="entry name" value="Classic Zinc Finger"/>
    <property type="match status" value="2"/>
</dbReference>
<evidence type="ECO:0000256" key="6">
    <source>
        <dbReference type="ARBA" id="ARBA00023242"/>
    </source>
</evidence>
<dbReference type="SMART" id="SM00451">
    <property type="entry name" value="ZnF_U1"/>
    <property type="match status" value="2"/>
</dbReference>
<dbReference type="GO" id="GO:0008270">
    <property type="term" value="F:zinc ion binding"/>
    <property type="evidence" value="ECO:0007669"/>
    <property type="project" value="UniProtKB-KW"/>
</dbReference>
<dbReference type="PANTHER" id="PTHR46144:SF6">
    <property type="entry name" value="C2H2-TYPE DOMAIN-CONTAINING PROTEIN"/>
    <property type="match status" value="1"/>
</dbReference>
<dbReference type="Pfam" id="PF12874">
    <property type="entry name" value="zf-met"/>
    <property type="match status" value="2"/>
</dbReference>
<protein>
    <submittedName>
        <fullName evidence="9">Uncharacterized protein</fullName>
    </submittedName>
</protein>
<keyword evidence="3" id="KW-0677">Repeat</keyword>
<evidence type="ECO:0000256" key="1">
    <source>
        <dbReference type="ARBA" id="ARBA00004123"/>
    </source>
</evidence>
<dbReference type="GO" id="GO:0005634">
    <property type="term" value="C:nucleus"/>
    <property type="evidence" value="ECO:0007669"/>
    <property type="project" value="UniProtKB-SubCell"/>
</dbReference>
<dbReference type="InterPro" id="IPR013087">
    <property type="entry name" value="Znf_C2H2_type"/>
</dbReference>
<dbReference type="SMART" id="SM00355">
    <property type="entry name" value="ZnF_C2H2"/>
    <property type="match status" value="2"/>
</dbReference>
<organism evidence="9 10">
    <name type="scientific">Liquidambar formosana</name>
    <name type="common">Formosan gum</name>
    <dbReference type="NCBI Taxonomy" id="63359"/>
    <lineage>
        <taxon>Eukaryota</taxon>
        <taxon>Viridiplantae</taxon>
        <taxon>Streptophyta</taxon>
        <taxon>Embryophyta</taxon>
        <taxon>Tracheophyta</taxon>
        <taxon>Spermatophyta</taxon>
        <taxon>Magnoliopsida</taxon>
        <taxon>eudicotyledons</taxon>
        <taxon>Gunneridae</taxon>
        <taxon>Pentapetalae</taxon>
        <taxon>Saxifragales</taxon>
        <taxon>Altingiaceae</taxon>
        <taxon>Liquidambar</taxon>
    </lineage>
</organism>
<proteinExistence type="predicted"/>
<dbReference type="AlphaFoldDB" id="A0AAP0WT75"/>
<evidence type="ECO:0000256" key="4">
    <source>
        <dbReference type="ARBA" id="ARBA00022771"/>
    </source>
</evidence>
<gene>
    <name evidence="9" type="ORF">L1049_028235</name>
</gene>
<feature type="domain" description="C2H2-type" evidence="7">
    <location>
        <begin position="196"/>
        <end position="220"/>
    </location>
</feature>
<evidence type="ECO:0000256" key="2">
    <source>
        <dbReference type="ARBA" id="ARBA00022723"/>
    </source>
</evidence>